<dbReference type="PANTHER" id="PTHR10655">
    <property type="entry name" value="LYSOPHOSPHOLIPASE-RELATED"/>
    <property type="match status" value="1"/>
</dbReference>
<gene>
    <name evidence="3" type="ORF">CB0940_09232</name>
    <name evidence="4" type="ORF">RHO25_011120</name>
</gene>
<evidence type="ECO:0000313" key="3">
    <source>
        <dbReference type="EMBL" id="PIA91600.1"/>
    </source>
</evidence>
<dbReference type="EMBL" id="CP134190">
    <property type="protein sequence ID" value="WPB06463.1"/>
    <property type="molecule type" value="Genomic_DNA"/>
</dbReference>
<evidence type="ECO:0000259" key="2">
    <source>
        <dbReference type="Pfam" id="PF02230"/>
    </source>
</evidence>
<keyword evidence="3" id="KW-0378">Hydrolase</keyword>
<dbReference type="EMBL" id="LKMD01000106">
    <property type="protein sequence ID" value="PIA91600.1"/>
    <property type="molecule type" value="Genomic_DNA"/>
</dbReference>
<dbReference type="GO" id="GO:0005737">
    <property type="term" value="C:cytoplasm"/>
    <property type="evidence" value="ECO:0007669"/>
    <property type="project" value="TreeGrafter"/>
</dbReference>
<dbReference type="Proteomes" id="UP001302367">
    <property type="component" value="Chromosome 7"/>
</dbReference>
<sequence>MGRLPTIGDFPQKVKVDIVPPPGNDAPTNILILLHGLGDSHTSFTNLGKQMNLPETCCISIQAPQALLDLGGWHWGDDIIFDNSSGGIDADGGFKQTSELLKILIREILVEKCEFRLREILLFGFGQGGMAALSTAVAIDQAHQAKDPALVELGGVISIGAGLSSDAPASLDPKCRTPVLVCCGNDDGGSIVTRESEDKLKRVFQHVEVKRYRRSGDAMPANRDEMLPIMQFFSRRLRSVKGVPEGAVEIS</sequence>
<dbReference type="Pfam" id="PF02230">
    <property type="entry name" value="Abhydrolase_2"/>
    <property type="match status" value="1"/>
</dbReference>
<dbReference type="Gene3D" id="3.40.50.1820">
    <property type="entry name" value="alpha/beta hydrolase"/>
    <property type="match status" value="1"/>
</dbReference>
<name>A0A2G5HGD2_CERBT</name>
<proteinExistence type="inferred from homology"/>
<evidence type="ECO:0000256" key="1">
    <source>
        <dbReference type="ARBA" id="ARBA00006499"/>
    </source>
</evidence>
<dbReference type="GO" id="GO:0052689">
    <property type="term" value="F:carboxylic ester hydrolase activity"/>
    <property type="evidence" value="ECO:0007669"/>
    <property type="project" value="TreeGrafter"/>
</dbReference>
<dbReference type="InterPro" id="IPR003140">
    <property type="entry name" value="PLipase/COase/thioEstase"/>
</dbReference>
<reference evidence="3 5" key="1">
    <citation type="submission" date="2015-10" db="EMBL/GenBank/DDBJ databases">
        <title>The cercosporin biosynthetic gene cluster was horizontally transferred to several fungal lineages and shown to be expanded in Cercospora beticola based on microsynteny with recipient genomes.</title>
        <authorList>
            <person name="De Jonge R."/>
            <person name="Ebert M.K."/>
            <person name="Suttle J.C."/>
            <person name="Jurick Ii W.M."/>
            <person name="Secor G.A."/>
            <person name="Thomma B.P."/>
            <person name="Van De Peer Y."/>
            <person name="Bolton M.D."/>
        </authorList>
    </citation>
    <scope>NUCLEOTIDE SEQUENCE [LARGE SCALE GENOMIC DNA]</scope>
    <source>
        <strain evidence="3 5">09-40</strain>
    </source>
</reference>
<feature type="domain" description="Phospholipase/carboxylesterase/thioesterase" evidence="2">
    <location>
        <begin position="23"/>
        <end position="218"/>
    </location>
</feature>
<organism evidence="3 5">
    <name type="scientific">Cercospora beticola</name>
    <name type="common">Sugarbeet leaf spot fungus</name>
    <dbReference type="NCBI Taxonomy" id="122368"/>
    <lineage>
        <taxon>Eukaryota</taxon>
        <taxon>Fungi</taxon>
        <taxon>Dikarya</taxon>
        <taxon>Ascomycota</taxon>
        <taxon>Pezizomycotina</taxon>
        <taxon>Dothideomycetes</taxon>
        <taxon>Dothideomycetidae</taxon>
        <taxon>Mycosphaerellales</taxon>
        <taxon>Mycosphaerellaceae</taxon>
        <taxon>Cercospora</taxon>
    </lineage>
</organism>
<reference evidence="4 6" key="2">
    <citation type="submission" date="2023-09" db="EMBL/GenBank/DDBJ databases">
        <title>Complete-Gapless Cercospora beticola genome.</title>
        <authorList>
            <person name="Wyatt N.A."/>
            <person name="Spanner R.E."/>
            <person name="Bolton M.D."/>
        </authorList>
    </citation>
    <scope>NUCLEOTIDE SEQUENCE [LARGE SCALE GENOMIC DNA]</scope>
    <source>
        <strain evidence="4">Cb09-40</strain>
    </source>
</reference>
<evidence type="ECO:0000313" key="4">
    <source>
        <dbReference type="EMBL" id="WPB06463.1"/>
    </source>
</evidence>
<dbReference type="SUPFAM" id="SSF53474">
    <property type="entry name" value="alpha/beta-Hydrolases"/>
    <property type="match status" value="1"/>
</dbReference>
<dbReference type="OrthoDB" id="437457at2759"/>
<dbReference type="GO" id="GO:0008474">
    <property type="term" value="F:palmitoyl-(protein) hydrolase activity"/>
    <property type="evidence" value="ECO:0007669"/>
    <property type="project" value="TreeGrafter"/>
</dbReference>
<protein>
    <submittedName>
        <fullName evidence="3">Putative hydrolase</fullName>
    </submittedName>
</protein>
<dbReference type="AlphaFoldDB" id="A0A2G5HGD2"/>
<dbReference type="InterPro" id="IPR029058">
    <property type="entry name" value="AB_hydrolase_fold"/>
</dbReference>
<accession>A0A2G5HGD2</accession>
<evidence type="ECO:0000313" key="6">
    <source>
        <dbReference type="Proteomes" id="UP001302367"/>
    </source>
</evidence>
<evidence type="ECO:0000313" key="5">
    <source>
        <dbReference type="Proteomes" id="UP000230605"/>
    </source>
</evidence>
<comment type="similarity">
    <text evidence="1">Belongs to the AB hydrolase superfamily. AB hydrolase 2 family.</text>
</comment>
<dbReference type="InterPro" id="IPR050565">
    <property type="entry name" value="LYPA1-2/EST-like"/>
</dbReference>
<dbReference type="PANTHER" id="PTHR10655:SF67">
    <property type="entry name" value="PHOSPHOLIPASE_CARBOXYLESTERASE SUPERFAMILY (AFU_ORTHOLOGUE AFUA_5G09340)"/>
    <property type="match status" value="1"/>
</dbReference>
<keyword evidence="6" id="KW-1185">Reference proteome</keyword>
<dbReference type="Proteomes" id="UP000230605">
    <property type="component" value="Chromosome 7"/>
</dbReference>